<feature type="domain" description="Methyltransferase" evidence="6">
    <location>
        <begin position="412"/>
        <end position="502"/>
    </location>
</feature>
<accession>A0ABS5TY79</accession>
<dbReference type="PANTHER" id="PTHR48105">
    <property type="entry name" value="THIOREDOXIN REDUCTASE 1-RELATED-RELATED"/>
    <property type="match status" value="1"/>
</dbReference>
<dbReference type="InterPro" id="IPR041698">
    <property type="entry name" value="Methyltransf_25"/>
</dbReference>
<proteinExistence type="predicted"/>
<dbReference type="Pfam" id="PF13649">
    <property type="entry name" value="Methyltransf_25"/>
    <property type="match status" value="1"/>
</dbReference>
<dbReference type="SUPFAM" id="SSF51905">
    <property type="entry name" value="FAD/NAD(P)-binding domain"/>
    <property type="match status" value="1"/>
</dbReference>
<evidence type="ECO:0000256" key="1">
    <source>
        <dbReference type="ARBA" id="ARBA00022630"/>
    </source>
</evidence>
<name>A0ABS5TY79_9CELL</name>
<reference evidence="7 8" key="1">
    <citation type="submission" date="2021-05" db="EMBL/GenBank/DDBJ databases">
        <title>Description of Cellulomonas sp. DKR-3 sp. nov.</title>
        <authorList>
            <person name="Dahal R.H."/>
            <person name="Chaudhary D.K."/>
        </authorList>
    </citation>
    <scope>NUCLEOTIDE SEQUENCE [LARGE SCALE GENOMIC DNA]</scope>
    <source>
        <strain evidence="7 8">DKR-3</strain>
    </source>
</reference>
<dbReference type="InterPro" id="IPR050097">
    <property type="entry name" value="Ferredoxin-NADP_redctase_2"/>
</dbReference>
<evidence type="ECO:0000313" key="8">
    <source>
        <dbReference type="Proteomes" id="UP000722125"/>
    </source>
</evidence>
<dbReference type="PRINTS" id="PR00469">
    <property type="entry name" value="PNDRDTASEII"/>
</dbReference>
<dbReference type="InterPro" id="IPR036188">
    <property type="entry name" value="FAD/NAD-bd_sf"/>
</dbReference>
<evidence type="ECO:0000313" key="7">
    <source>
        <dbReference type="EMBL" id="MBT0994081.1"/>
    </source>
</evidence>
<organism evidence="7 8">
    <name type="scientific">Cellulomonas fulva</name>
    <dbReference type="NCBI Taxonomy" id="2835530"/>
    <lineage>
        <taxon>Bacteria</taxon>
        <taxon>Bacillati</taxon>
        <taxon>Actinomycetota</taxon>
        <taxon>Actinomycetes</taxon>
        <taxon>Micrococcales</taxon>
        <taxon>Cellulomonadaceae</taxon>
        <taxon>Cellulomonas</taxon>
    </lineage>
</organism>
<keyword evidence="8" id="KW-1185">Reference proteome</keyword>
<keyword evidence="7" id="KW-0808">Transferase</keyword>
<dbReference type="SUPFAM" id="SSF53335">
    <property type="entry name" value="S-adenosyl-L-methionine-dependent methyltransferases"/>
    <property type="match status" value="1"/>
</dbReference>
<dbReference type="CDD" id="cd02440">
    <property type="entry name" value="AdoMet_MTases"/>
    <property type="match status" value="1"/>
</dbReference>
<dbReference type="InterPro" id="IPR029063">
    <property type="entry name" value="SAM-dependent_MTases_sf"/>
</dbReference>
<dbReference type="EMBL" id="JAHBOH010000001">
    <property type="protein sequence ID" value="MBT0994081.1"/>
    <property type="molecule type" value="Genomic_DNA"/>
</dbReference>
<keyword evidence="2" id="KW-0560">Oxidoreductase</keyword>
<gene>
    <name evidence="7" type="ORF">KIN34_07260</name>
</gene>
<dbReference type="Gene3D" id="3.50.50.60">
    <property type="entry name" value="FAD/NAD(P)-binding domain"/>
    <property type="match status" value="2"/>
</dbReference>
<dbReference type="RefSeq" id="WP_214348648.1">
    <property type="nucleotide sequence ID" value="NZ_JAHBOH010000001.1"/>
</dbReference>
<feature type="compositionally biased region" description="Gly residues" evidence="4">
    <location>
        <begin position="17"/>
        <end position="31"/>
    </location>
</feature>
<dbReference type="Proteomes" id="UP000722125">
    <property type="component" value="Unassembled WGS sequence"/>
</dbReference>
<protein>
    <submittedName>
        <fullName evidence="7">Methyltransferase domain-containing protein</fullName>
    </submittedName>
</protein>
<keyword evidence="1" id="KW-0285">Flavoprotein</keyword>
<keyword evidence="7" id="KW-0489">Methyltransferase</keyword>
<dbReference type="GO" id="GO:0032259">
    <property type="term" value="P:methylation"/>
    <property type="evidence" value="ECO:0007669"/>
    <property type="project" value="UniProtKB-KW"/>
</dbReference>
<dbReference type="PRINTS" id="PR00368">
    <property type="entry name" value="FADPNR"/>
</dbReference>
<evidence type="ECO:0000256" key="3">
    <source>
        <dbReference type="ARBA" id="ARBA00048132"/>
    </source>
</evidence>
<evidence type="ECO:0000256" key="2">
    <source>
        <dbReference type="ARBA" id="ARBA00023002"/>
    </source>
</evidence>
<feature type="domain" description="FAD/NAD(P)-binding" evidence="5">
    <location>
        <begin position="47"/>
        <end position="331"/>
    </location>
</feature>
<dbReference type="GO" id="GO:0008168">
    <property type="term" value="F:methyltransferase activity"/>
    <property type="evidence" value="ECO:0007669"/>
    <property type="project" value="UniProtKB-KW"/>
</dbReference>
<dbReference type="Pfam" id="PF07992">
    <property type="entry name" value="Pyr_redox_2"/>
    <property type="match status" value="1"/>
</dbReference>
<comment type="catalytic activity">
    <reaction evidence="3">
        <text>[thioredoxin]-dithiol + NADP(+) = [thioredoxin]-disulfide + NADPH + H(+)</text>
        <dbReference type="Rhea" id="RHEA:20345"/>
        <dbReference type="Rhea" id="RHEA-COMP:10698"/>
        <dbReference type="Rhea" id="RHEA-COMP:10700"/>
        <dbReference type="ChEBI" id="CHEBI:15378"/>
        <dbReference type="ChEBI" id="CHEBI:29950"/>
        <dbReference type="ChEBI" id="CHEBI:50058"/>
        <dbReference type="ChEBI" id="CHEBI:57783"/>
        <dbReference type="ChEBI" id="CHEBI:58349"/>
        <dbReference type="EC" id="1.8.1.9"/>
    </reaction>
</comment>
<feature type="region of interest" description="Disordered" evidence="4">
    <location>
        <begin position="1"/>
        <end position="42"/>
    </location>
</feature>
<dbReference type="Gene3D" id="3.40.50.150">
    <property type="entry name" value="Vaccinia Virus protein VP39"/>
    <property type="match status" value="1"/>
</dbReference>
<comment type="caution">
    <text evidence="7">The sequence shown here is derived from an EMBL/GenBank/DDBJ whole genome shotgun (WGS) entry which is preliminary data.</text>
</comment>
<evidence type="ECO:0000259" key="5">
    <source>
        <dbReference type="Pfam" id="PF07992"/>
    </source>
</evidence>
<dbReference type="InterPro" id="IPR023753">
    <property type="entry name" value="FAD/NAD-binding_dom"/>
</dbReference>
<evidence type="ECO:0000259" key="6">
    <source>
        <dbReference type="Pfam" id="PF13649"/>
    </source>
</evidence>
<evidence type="ECO:0000256" key="4">
    <source>
        <dbReference type="SAM" id="MobiDB-lite"/>
    </source>
</evidence>
<sequence length="576" mass="60474">MEQHSHEHGRHQHEPTGGTGAGTGVGTGAGTWAGVTPRDASDDERWDTVVVGGGAAGLGAALVLSRARRRVLVVDDGHPRNAPAAHAHGYLTRDGMPPRAILAHGRDEVTGYGGEVRPGRARSVTGELGAFDVELEDGTHVRARTVVSATGGTDELPDVPGLADRWGRDVLHCPYCHGWEVGDGPVVVAADGPLGVHAALLWRQWTPRVTLLRADAALPADEAARLAARGVRVAQGGLAGLVVTDDRLTAVRTSHDEVLPADALVVRSVLRARADHLAPLGLLPEPVERAGVLMGTAVPADPTGATAVPGVRVAGNVSDLVATVLASAAQGALVAAMLNMDLVELDARAATERWRRLTAGDADVRDGEDYSSWALDEAGWEERYGSVTAVWSGRPNASLVTHTAHLTPGSALDLGAGEGRDAVWLAERGWAVTAVDFAANALARGRAAAQETGTTVRWVHADVSRWESDEQYDLVTSHFIHLAPELRRGFVARAAGMVAPGGTLLLVQHDALDLAAPIGRPRDPSMFPGADEVRDELLTLDAGWLVEVAQSAPRQATTSEGEVITIHDAVLRARRA</sequence>